<evidence type="ECO:0000259" key="8">
    <source>
        <dbReference type="Pfam" id="PF01467"/>
    </source>
</evidence>
<keyword evidence="6" id="KW-0067">ATP-binding</keyword>
<dbReference type="InterPro" id="IPR014729">
    <property type="entry name" value="Rossmann-like_a/b/a_fold"/>
</dbReference>
<dbReference type="PANTHER" id="PTHR12039">
    <property type="entry name" value="NICOTINAMIDE MONONUCLEOTIDE ADENYLYLTRANSFERASE"/>
    <property type="match status" value="1"/>
</dbReference>
<dbReference type="GO" id="GO:0005524">
    <property type="term" value="F:ATP binding"/>
    <property type="evidence" value="ECO:0007669"/>
    <property type="project" value="UniProtKB-KW"/>
</dbReference>
<reference evidence="9" key="1">
    <citation type="submission" date="2023-06" db="EMBL/GenBank/DDBJ databases">
        <authorList>
            <person name="Kurt Z."/>
        </authorList>
    </citation>
    <scope>NUCLEOTIDE SEQUENCE</scope>
</reference>
<organism evidence="9">
    <name type="scientific">Hexamita inflata</name>
    <dbReference type="NCBI Taxonomy" id="28002"/>
    <lineage>
        <taxon>Eukaryota</taxon>
        <taxon>Metamonada</taxon>
        <taxon>Diplomonadida</taxon>
        <taxon>Hexamitidae</taxon>
        <taxon>Hexamitinae</taxon>
        <taxon>Hexamita</taxon>
    </lineage>
</organism>
<keyword evidence="2" id="KW-0662">Pyridine nucleotide biosynthesis</keyword>
<keyword evidence="11" id="KW-1185">Reference proteome</keyword>
<name>A0AA86TSZ5_9EUKA</name>
<dbReference type="AlphaFoldDB" id="A0AA86TSZ5"/>
<feature type="domain" description="Cytidyltransferase-like" evidence="8">
    <location>
        <begin position="7"/>
        <end position="191"/>
    </location>
</feature>
<keyword evidence="4 9" id="KW-0548">Nucleotidyltransferase</keyword>
<dbReference type="EMBL" id="CAXDID020000006">
    <property type="protein sequence ID" value="CAL5975350.1"/>
    <property type="molecule type" value="Genomic_DNA"/>
</dbReference>
<dbReference type="PANTHER" id="PTHR12039:SF0">
    <property type="entry name" value="NICOTINAMIDE-NUCLEOTIDE ADENYLYLTRANSFERASE"/>
    <property type="match status" value="1"/>
</dbReference>
<evidence type="ECO:0000256" key="3">
    <source>
        <dbReference type="ARBA" id="ARBA00022679"/>
    </source>
</evidence>
<dbReference type="InterPro" id="IPR005248">
    <property type="entry name" value="NadD/NMNAT"/>
</dbReference>
<evidence type="ECO:0000256" key="5">
    <source>
        <dbReference type="ARBA" id="ARBA00022741"/>
    </source>
</evidence>
<keyword evidence="7" id="KW-0520">NAD</keyword>
<dbReference type="Gene3D" id="3.40.50.620">
    <property type="entry name" value="HUPs"/>
    <property type="match status" value="1"/>
</dbReference>
<proteinExistence type="predicted"/>
<dbReference type="GO" id="GO:0004515">
    <property type="term" value="F:nicotinate-nucleotide adenylyltransferase activity"/>
    <property type="evidence" value="ECO:0007669"/>
    <property type="project" value="TreeGrafter"/>
</dbReference>
<evidence type="ECO:0000256" key="7">
    <source>
        <dbReference type="ARBA" id="ARBA00023027"/>
    </source>
</evidence>
<evidence type="ECO:0000313" key="10">
    <source>
        <dbReference type="EMBL" id="CAL5975350.1"/>
    </source>
</evidence>
<accession>A0AA86TSZ5</accession>
<dbReference type="GO" id="GO:0000309">
    <property type="term" value="F:nicotinamide-nucleotide adenylyltransferase activity"/>
    <property type="evidence" value="ECO:0007669"/>
    <property type="project" value="TreeGrafter"/>
</dbReference>
<evidence type="ECO:0000256" key="2">
    <source>
        <dbReference type="ARBA" id="ARBA00022642"/>
    </source>
</evidence>
<sequence length="211" mass="24240">MKAVVMLCGSFNPVTKAHITMAEKSIKYLKNNQVDVEKAIFIPTNDKYPYKKLQPGIHRSQLIQIACKHSEFAELLELETQDLDHNDFRPTAESIKILKTKYSNNQLYYAMGIDQLAFMCDVGKWSQENIIQMFENCSFIVFQRTQGLGAIEDSKVIDIVRNTPHMKLYLDSQILFTNEDIGAASSTAVRNGDLEHIWEDVQNYIKAHNLY</sequence>
<keyword evidence="3" id="KW-0808">Transferase</keyword>
<dbReference type="SUPFAM" id="SSF52374">
    <property type="entry name" value="Nucleotidylyl transferase"/>
    <property type="match status" value="1"/>
</dbReference>
<dbReference type="Proteomes" id="UP001642409">
    <property type="component" value="Unassembled WGS sequence"/>
</dbReference>
<comment type="caution">
    <text evidence="9">The sequence shown here is derived from an EMBL/GenBank/DDBJ whole genome shotgun (WGS) entry which is preliminary data.</text>
</comment>
<keyword evidence="5" id="KW-0547">Nucleotide-binding</keyword>
<evidence type="ECO:0000313" key="9">
    <source>
        <dbReference type="EMBL" id="CAI9927834.1"/>
    </source>
</evidence>
<protein>
    <submittedName>
        <fullName evidence="9">Nicotinamide-nucleotide adenylyltransferase</fullName>
    </submittedName>
    <submittedName>
        <fullName evidence="10">Nicotinamide-nucleotide_adenylyltransferase</fullName>
    </submittedName>
</protein>
<reference evidence="10 11" key="2">
    <citation type="submission" date="2024-07" db="EMBL/GenBank/DDBJ databases">
        <authorList>
            <person name="Akdeniz Z."/>
        </authorList>
    </citation>
    <scope>NUCLEOTIDE SEQUENCE [LARGE SCALE GENOMIC DNA]</scope>
</reference>
<dbReference type="Pfam" id="PF01467">
    <property type="entry name" value="CTP_transf_like"/>
    <property type="match status" value="1"/>
</dbReference>
<dbReference type="InterPro" id="IPR004821">
    <property type="entry name" value="Cyt_trans-like"/>
</dbReference>
<dbReference type="GO" id="GO:0009435">
    <property type="term" value="P:NAD+ biosynthetic process"/>
    <property type="evidence" value="ECO:0007669"/>
    <property type="project" value="InterPro"/>
</dbReference>
<evidence type="ECO:0000256" key="6">
    <source>
        <dbReference type="ARBA" id="ARBA00022840"/>
    </source>
</evidence>
<evidence type="ECO:0000256" key="1">
    <source>
        <dbReference type="ARBA" id="ARBA00004790"/>
    </source>
</evidence>
<dbReference type="CDD" id="cd02165">
    <property type="entry name" value="NMNAT"/>
    <property type="match status" value="1"/>
</dbReference>
<dbReference type="EMBL" id="CATOUU010000386">
    <property type="protein sequence ID" value="CAI9927834.1"/>
    <property type="molecule type" value="Genomic_DNA"/>
</dbReference>
<comment type="pathway">
    <text evidence="1">Cofactor biosynthesis; NAD(+) biosynthesis.</text>
</comment>
<dbReference type="InterPro" id="IPR051182">
    <property type="entry name" value="Euk_NMN_adenylyltrnsfrase"/>
</dbReference>
<evidence type="ECO:0000256" key="4">
    <source>
        <dbReference type="ARBA" id="ARBA00022695"/>
    </source>
</evidence>
<gene>
    <name evidence="9" type="ORF">HINF_LOCUS15479</name>
    <name evidence="10" type="ORF">HINF_LOCUS3288</name>
</gene>
<evidence type="ECO:0000313" key="11">
    <source>
        <dbReference type="Proteomes" id="UP001642409"/>
    </source>
</evidence>